<comment type="caution">
    <text evidence="1">The sequence shown here is derived from an EMBL/GenBank/DDBJ whole genome shotgun (WGS) entry which is preliminary data.</text>
</comment>
<evidence type="ECO:0000313" key="2">
    <source>
        <dbReference type="Proteomes" id="UP001345963"/>
    </source>
</evidence>
<dbReference type="EMBL" id="JAHUTI010011350">
    <property type="protein sequence ID" value="MED6236122.1"/>
    <property type="molecule type" value="Genomic_DNA"/>
</dbReference>
<dbReference type="Proteomes" id="UP001345963">
    <property type="component" value="Unassembled WGS sequence"/>
</dbReference>
<proteinExistence type="predicted"/>
<sequence>MLPTQEDKMQLSMTPVVTEKRVRSNICIASTVSVAKLVRWLGSGSPTYIRSAAFADLHTAGSILPSHSPFAGFQTVATWNGRWPWRYPVFC</sequence>
<evidence type="ECO:0000313" key="1">
    <source>
        <dbReference type="EMBL" id="MED6236122.1"/>
    </source>
</evidence>
<accession>A0ABU7ADD3</accession>
<name>A0ABU7ADD3_9TELE</name>
<protein>
    <submittedName>
        <fullName evidence="1">Uncharacterized protein</fullName>
    </submittedName>
</protein>
<reference evidence="1 2" key="1">
    <citation type="submission" date="2021-07" db="EMBL/GenBank/DDBJ databases">
        <authorList>
            <person name="Palmer J.M."/>
        </authorList>
    </citation>
    <scope>NUCLEOTIDE SEQUENCE [LARGE SCALE GENOMIC DNA]</scope>
    <source>
        <strain evidence="1 2">AT_MEX2019</strain>
        <tissue evidence="1">Muscle</tissue>
    </source>
</reference>
<keyword evidence="2" id="KW-1185">Reference proteome</keyword>
<gene>
    <name evidence="1" type="ORF">ATANTOWER_004726</name>
</gene>
<organism evidence="1 2">
    <name type="scientific">Ataeniobius toweri</name>
    <dbReference type="NCBI Taxonomy" id="208326"/>
    <lineage>
        <taxon>Eukaryota</taxon>
        <taxon>Metazoa</taxon>
        <taxon>Chordata</taxon>
        <taxon>Craniata</taxon>
        <taxon>Vertebrata</taxon>
        <taxon>Euteleostomi</taxon>
        <taxon>Actinopterygii</taxon>
        <taxon>Neopterygii</taxon>
        <taxon>Teleostei</taxon>
        <taxon>Neoteleostei</taxon>
        <taxon>Acanthomorphata</taxon>
        <taxon>Ovalentaria</taxon>
        <taxon>Atherinomorphae</taxon>
        <taxon>Cyprinodontiformes</taxon>
        <taxon>Goodeidae</taxon>
        <taxon>Ataeniobius</taxon>
    </lineage>
</organism>